<dbReference type="Pfam" id="PF05014">
    <property type="entry name" value="Nuc_deoxyrib_tr"/>
    <property type="match status" value="1"/>
</dbReference>
<dbReference type="eggNOG" id="COG3613">
    <property type="taxonomic scope" value="Bacteria"/>
</dbReference>
<dbReference type="Gene3D" id="3.40.50.450">
    <property type="match status" value="1"/>
</dbReference>
<comment type="caution">
    <text evidence="1">The sequence shown here is derived from an EMBL/GenBank/DDBJ whole genome shotgun (WGS) entry which is preliminary data.</text>
</comment>
<dbReference type="InterPro" id="IPR007710">
    <property type="entry name" value="Nucleoside_deoxyribTrfase"/>
</dbReference>
<dbReference type="STRING" id="585506.HMPREF0877_0193"/>
<dbReference type="SUPFAM" id="SSF52309">
    <property type="entry name" value="N-(deoxy)ribosyltransferase-like"/>
    <property type="match status" value="1"/>
</dbReference>
<organism evidence="1 2">
    <name type="scientific">Weissella paramesenteroides ATCC 33313</name>
    <dbReference type="NCBI Taxonomy" id="585506"/>
    <lineage>
        <taxon>Bacteria</taxon>
        <taxon>Bacillati</taxon>
        <taxon>Bacillota</taxon>
        <taxon>Bacilli</taxon>
        <taxon>Lactobacillales</taxon>
        <taxon>Lactobacillaceae</taxon>
        <taxon>Weissella</taxon>
    </lineage>
</organism>
<dbReference type="Proteomes" id="UP000004528">
    <property type="component" value="Unassembled WGS sequence"/>
</dbReference>
<dbReference type="AlphaFoldDB" id="C5R898"/>
<dbReference type="RefSeq" id="WP_002829128.1">
    <property type="nucleotide sequence ID" value="NZ_GG697136.1"/>
</dbReference>
<sequence>MDELIKQLLEIQSQAPNDKLPGAKTGYFGAGWFSDVQIKTLVTGYRALLNNPTVAYVHLPLLNQSEGNVYDENGDFNPDFKWGVNTYNADETAIRNSDFTLGVLEAGNEDSGTAYELGYAKATGKPTVTYYVGDWNANPINLMTAIGPDSYVNSLDELQTFDFRSIETRDYKGKIV</sequence>
<dbReference type="OrthoDB" id="2313111at2"/>
<dbReference type="EMBL" id="ACKU01000004">
    <property type="protein sequence ID" value="EER75682.1"/>
    <property type="molecule type" value="Genomic_DNA"/>
</dbReference>
<dbReference type="HOGENOM" id="CLU_117644_1_0_9"/>
<accession>C5R898</accession>
<evidence type="ECO:0000313" key="2">
    <source>
        <dbReference type="Proteomes" id="UP000004528"/>
    </source>
</evidence>
<gene>
    <name evidence="1" type="primary">ntd</name>
    <name evidence="1" type="ORF">HMPREF0877_0193</name>
</gene>
<reference evidence="1 2" key="1">
    <citation type="submission" date="2009-04" db="EMBL/GenBank/DDBJ databases">
        <authorList>
            <person name="Qin X."/>
            <person name="Bachman B."/>
            <person name="Battles P."/>
            <person name="Bell A."/>
            <person name="Bess C."/>
            <person name="Bickham C."/>
            <person name="Chaboub L."/>
            <person name="Chen D."/>
            <person name="Coyle M."/>
            <person name="Deiros D.R."/>
            <person name="Dinh H."/>
            <person name="Forbes L."/>
            <person name="Fowler G."/>
            <person name="Francisco L."/>
            <person name="Fu Q."/>
            <person name="Gubbala S."/>
            <person name="Hale W."/>
            <person name="Han Y."/>
            <person name="Hemphill L."/>
            <person name="Highlander S.K."/>
            <person name="Hirani K."/>
            <person name="Hogues M."/>
            <person name="Jackson L."/>
            <person name="Jakkamsetti A."/>
            <person name="Javaid M."/>
            <person name="Jiang H."/>
            <person name="Korchina V."/>
            <person name="Kovar C."/>
            <person name="Lara F."/>
            <person name="Lee S."/>
            <person name="Mata R."/>
            <person name="Mathew T."/>
            <person name="Moen C."/>
            <person name="Morales K."/>
            <person name="Munidasa M."/>
            <person name="Nazareth L."/>
            <person name="Ngo R."/>
            <person name="Nguyen L."/>
            <person name="Okwuonu G."/>
            <person name="Ongeri F."/>
            <person name="Patil S."/>
            <person name="Petrosino J."/>
            <person name="Pham C."/>
            <person name="Pham P."/>
            <person name="Pu L.-L."/>
            <person name="Puazo M."/>
            <person name="Raj R."/>
            <person name="Reid J."/>
            <person name="Rouhana J."/>
            <person name="Saada N."/>
            <person name="Shang Y."/>
            <person name="Simmons D."/>
            <person name="Thornton R."/>
            <person name="Warren J."/>
            <person name="Weissenberger G."/>
            <person name="Zhang J."/>
            <person name="Zhang L."/>
            <person name="Zhou C."/>
            <person name="Zhu D."/>
            <person name="Muzny D."/>
            <person name="Worley K."/>
            <person name="Gibbs R."/>
        </authorList>
    </citation>
    <scope>NUCLEOTIDE SEQUENCE [LARGE SCALE GENOMIC DNA]</scope>
    <source>
        <strain evidence="1 2">ATCC 33313</strain>
    </source>
</reference>
<evidence type="ECO:0000313" key="1">
    <source>
        <dbReference type="EMBL" id="EER75682.1"/>
    </source>
</evidence>
<name>C5R898_WEIPA</name>
<keyword evidence="2" id="KW-1185">Reference proteome</keyword>
<keyword evidence="1" id="KW-0808">Transferase</keyword>
<proteinExistence type="predicted"/>
<keyword evidence="1" id="KW-0328">Glycosyltransferase</keyword>
<dbReference type="GO" id="GO:0050144">
    <property type="term" value="F:nucleoside deoxyribosyltransferase activity"/>
    <property type="evidence" value="ECO:0007669"/>
    <property type="project" value="UniProtKB-EC"/>
</dbReference>
<dbReference type="EC" id="2.4.2.6" evidence="1"/>
<dbReference type="SMR" id="C5R898"/>
<protein>
    <submittedName>
        <fullName evidence="1">Nucleoside deoxyribosyltransferase</fullName>
        <ecNumber evidence="1">2.4.2.6</ecNumber>
    </submittedName>
</protein>